<proteinExistence type="inferred from homology"/>
<feature type="modified residue" description="O-(phosphoribosyl dephospho-coenzyme A)serine" evidence="4 5">
    <location>
        <position position="17"/>
    </location>
</feature>
<dbReference type="GO" id="GO:0005737">
    <property type="term" value="C:cytoplasm"/>
    <property type="evidence" value="ECO:0007669"/>
    <property type="project" value="UniProtKB-SubCell"/>
</dbReference>
<keyword evidence="3 4" id="KW-0597">Phosphoprotein</keyword>
<dbReference type="AlphaFoldDB" id="A0A1M5UUF9"/>
<name>A0A1M5UUF9_9FIRM</name>
<protein>
    <recommendedName>
        <fullName evidence="4">Citrate lyase acyl carrier protein</fullName>
    </recommendedName>
    <alternativeName>
        <fullName evidence="4">Citrate lyase gamma chain</fullName>
    </alternativeName>
</protein>
<evidence type="ECO:0000256" key="2">
    <source>
        <dbReference type="ARBA" id="ARBA00022490"/>
    </source>
</evidence>
<organism evidence="6 7">
    <name type="scientific">Anaerosphaera aminiphila DSM 21120</name>
    <dbReference type="NCBI Taxonomy" id="1120995"/>
    <lineage>
        <taxon>Bacteria</taxon>
        <taxon>Bacillati</taxon>
        <taxon>Bacillota</taxon>
        <taxon>Tissierellia</taxon>
        <taxon>Tissierellales</taxon>
        <taxon>Peptoniphilaceae</taxon>
        <taxon>Anaerosphaera</taxon>
    </lineage>
</organism>
<comment type="similarity">
    <text evidence="4">Belongs to the CitD family.</text>
</comment>
<keyword evidence="2 4" id="KW-0963">Cytoplasm</keyword>
<dbReference type="GO" id="GO:0016829">
    <property type="term" value="F:lyase activity"/>
    <property type="evidence" value="ECO:0007669"/>
    <property type="project" value="UniProtKB-KW"/>
</dbReference>
<comment type="subcellular location">
    <subcellularLocation>
        <location evidence="1 4">Cytoplasm</location>
    </subcellularLocation>
</comment>
<evidence type="ECO:0000256" key="3">
    <source>
        <dbReference type="ARBA" id="ARBA00022553"/>
    </source>
</evidence>
<reference evidence="7" key="1">
    <citation type="submission" date="2016-11" db="EMBL/GenBank/DDBJ databases">
        <authorList>
            <person name="Varghese N."/>
            <person name="Submissions S."/>
        </authorList>
    </citation>
    <scope>NUCLEOTIDE SEQUENCE [LARGE SCALE GENOMIC DNA]</scope>
    <source>
        <strain evidence="7">DSM 21120</strain>
    </source>
</reference>
<comment type="function">
    <text evidence="4">Covalent carrier of the coenzyme of citrate lyase.</text>
</comment>
<evidence type="ECO:0000256" key="1">
    <source>
        <dbReference type="ARBA" id="ARBA00004496"/>
    </source>
</evidence>
<keyword evidence="6" id="KW-0456">Lyase</keyword>
<dbReference type="STRING" id="1120995.SAMN02745245_01881"/>
<evidence type="ECO:0000313" key="7">
    <source>
        <dbReference type="Proteomes" id="UP000184032"/>
    </source>
</evidence>
<dbReference type="NCBIfam" id="NF009726">
    <property type="entry name" value="PRK13253.1"/>
    <property type="match status" value="1"/>
</dbReference>
<dbReference type="PIRSF" id="PIRSF002736">
    <property type="entry name" value="Citrt_lyas_gamma"/>
    <property type="match status" value="1"/>
</dbReference>
<comment type="subunit">
    <text evidence="4">Oligomer with a subunit composition of (alpha,beta,gamma)6.</text>
</comment>
<dbReference type="EMBL" id="FQXI01000021">
    <property type="protein sequence ID" value="SHH66611.1"/>
    <property type="molecule type" value="Genomic_DNA"/>
</dbReference>
<sequence>METLKIKKEAVAGTVESNDILITIGKGSGINIDLQSSVKKQFGRQIENAIKETLEELNITDVNVKAIDKGALDYVIKARTKTCIYRACKVENYEWSE</sequence>
<dbReference type="InterPro" id="IPR006495">
    <property type="entry name" value="CitD"/>
</dbReference>
<dbReference type="InterPro" id="IPR023439">
    <property type="entry name" value="Mal_deCO2ase/Cit_lyase_ACP"/>
</dbReference>
<dbReference type="Pfam" id="PF06857">
    <property type="entry name" value="ACP"/>
    <property type="match status" value="1"/>
</dbReference>
<keyword evidence="7" id="KW-1185">Reference proteome</keyword>
<evidence type="ECO:0000256" key="5">
    <source>
        <dbReference type="PIRSR" id="PIRSR002736-50"/>
    </source>
</evidence>
<accession>A0A1M5UUF9</accession>
<gene>
    <name evidence="4" type="primary">citD</name>
    <name evidence="6" type="ORF">SAMN02745245_01881</name>
</gene>
<evidence type="ECO:0000313" key="6">
    <source>
        <dbReference type="EMBL" id="SHH66611.1"/>
    </source>
</evidence>
<dbReference type="HAMAP" id="MF_00805">
    <property type="entry name" value="CitD"/>
    <property type="match status" value="1"/>
</dbReference>
<dbReference type="RefSeq" id="WP_073185656.1">
    <property type="nucleotide sequence ID" value="NZ_FQXI01000021.1"/>
</dbReference>
<dbReference type="Proteomes" id="UP000184032">
    <property type="component" value="Unassembled WGS sequence"/>
</dbReference>
<dbReference type="NCBIfam" id="TIGR01608">
    <property type="entry name" value="citD"/>
    <property type="match status" value="1"/>
</dbReference>
<evidence type="ECO:0000256" key="4">
    <source>
        <dbReference type="HAMAP-Rule" id="MF_00805"/>
    </source>
</evidence>
<dbReference type="OrthoDB" id="1120942at2"/>